<feature type="region of interest" description="Disordered" evidence="1">
    <location>
        <begin position="146"/>
        <end position="184"/>
    </location>
</feature>
<evidence type="ECO:0000313" key="3">
    <source>
        <dbReference type="EMBL" id="BDR55033.1"/>
    </source>
</evidence>
<evidence type="ECO:0000313" key="4">
    <source>
        <dbReference type="Proteomes" id="UP001321748"/>
    </source>
</evidence>
<keyword evidence="2" id="KW-1133">Transmembrane helix</keyword>
<gene>
    <name evidence="3" type="ORF">KIMH_11440</name>
</gene>
<keyword evidence="2" id="KW-0812">Transmembrane</keyword>
<organism evidence="3 4">
    <name type="scientific">Bombiscardovia apis</name>
    <dbReference type="NCBI Taxonomy" id="2932182"/>
    <lineage>
        <taxon>Bacteria</taxon>
        <taxon>Bacillati</taxon>
        <taxon>Actinomycetota</taxon>
        <taxon>Actinomycetes</taxon>
        <taxon>Bifidobacteriales</taxon>
        <taxon>Bifidobacteriaceae</taxon>
        <taxon>Bombiscardovia</taxon>
    </lineage>
</organism>
<dbReference type="InterPro" id="IPR021517">
    <property type="entry name" value="DUF3180"/>
</dbReference>
<evidence type="ECO:0000256" key="2">
    <source>
        <dbReference type="SAM" id="Phobius"/>
    </source>
</evidence>
<reference evidence="3 4" key="1">
    <citation type="journal article" date="2023" name="Microbiol. Spectr.">
        <title>Symbiosis of Carpenter Bees with Uncharacterized Lactic Acid Bacteria Showing NAD Auxotrophy.</title>
        <authorList>
            <person name="Kawasaki S."/>
            <person name="Ozawa K."/>
            <person name="Mori T."/>
            <person name="Yamamoto A."/>
            <person name="Ito M."/>
            <person name="Ohkuma M."/>
            <person name="Sakamoto M."/>
            <person name="Matsutani M."/>
        </authorList>
    </citation>
    <scope>NUCLEOTIDE SEQUENCE [LARGE SCALE GENOMIC DNA]</scope>
    <source>
        <strain evidence="3 4">KimH</strain>
    </source>
</reference>
<dbReference type="RefSeq" id="WP_317642536.1">
    <property type="nucleotide sequence ID" value="NZ_AP026800.1"/>
</dbReference>
<feature type="transmembrane region" description="Helical" evidence="2">
    <location>
        <begin position="117"/>
        <end position="137"/>
    </location>
</feature>
<keyword evidence="4" id="KW-1185">Reference proteome</keyword>
<sequence length="184" mass="20243">MNMKRTPATYYLLAVGLGLIGGVCLAQASERWQLNMLGAPWLVSALLLIAGIIIVLMARQVHKYAKGERKEMDPQFAVNALLLSKALGIACSALLGWYGGQALMSLSHWEAPFYKHIIIECAIAVVVCFIDIILGAVGEWFCQLPPNDGPESPKKRQQSERRRLATTAEKQLPKTADTQPPSRQ</sequence>
<name>A0ABM8BDP7_9BIFI</name>
<protein>
    <submittedName>
        <fullName evidence="3">Membrane protein</fullName>
    </submittedName>
</protein>
<evidence type="ECO:0000256" key="1">
    <source>
        <dbReference type="SAM" id="MobiDB-lite"/>
    </source>
</evidence>
<dbReference type="Proteomes" id="UP001321748">
    <property type="component" value="Chromosome"/>
</dbReference>
<keyword evidence="2" id="KW-0472">Membrane</keyword>
<feature type="transmembrane region" description="Helical" evidence="2">
    <location>
        <begin position="76"/>
        <end position="97"/>
    </location>
</feature>
<dbReference type="Pfam" id="PF11377">
    <property type="entry name" value="DUF3180"/>
    <property type="match status" value="1"/>
</dbReference>
<proteinExistence type="predicted"/>
<dbReference type="EMBL" id="AP026800">
    <property type="protein sequence ID" value="BDR55033.1"/>
    <property type="molecule type" value="Genomic_DNA"/>
</dbReference>
<feature type="compositionally biased region" description="Basic and acidic residues" evidence="1">
    <location>
        <begin position="151"/>
        <end position="163"/>
    </location>
</feature>
<accession>A0ABM8BDP7</accession>
<feature type="transmembrane region" description="Helical" evidence="2">
    <location>
        <begin position="38"/>
        <end position="56"/>
    </location>
</feature>